<dbReference type="Proteomes" id="UP000014760">
    <property type="component" value="Unassembled WGS sequence"/>
</dbReference>
<dbReference type="EMBL" id="AMQN01044606">
    <property type="status" value="NOT_ANNOTATED_CDS"/>
    <property type="molecule type" value="Genomic_DNA"/>
</dbReference>
<name>R7UFG4_CAPTE</name>
<evidence type="ECO:0000313" key="2">
    <source>
        <dbReference type="EnsemblMetazoa" id="CapteP92280"/>
    </source>
</evidence>
<gene>
    <name evidence="1" type="ORF">CAPTEDRAFT_92280</name>
</gene>
<dbReference type="PANTHER" id="PTHR31511:SF12">
    <property type="entry name" value="RHO TERMINATION FACTOR N-TERMINAL DOMAIN-CONTAINING PROTEIN"/>
    <property type="match status" value="1"/>
</dbReference>
<dbReference type="AlphaFoldDB" id="R7UFG4"/>
<reference evidence="1 3" key="2">
    <citation type="journal article" date="2013" name="Nature">
        <title>Insights into bilaterian evolution from three spiralian genomes.</title>
        <authorList>
            <person name="Simakov O."/>
            <person name="Marletaz F."/>
            <person name="Cho S.J."/>
            <person name="Edsinger-Gonzales E."/>
            <person name="Havlak P."/>
            <person name="Hellsten U."/>
            <person name="Kuo D.H."/>
            <person name="Larsson T."/>
            <person name="Lv J."/>
            <person name="Arendt D."/>
            <person name="Savage R."/>
            <person name="Osoegawa K."/>
            <person name="de Jong P."/>
            <person name="Grimwood J."/>
            <person name="Chapman J.A."/>
            <person name="Shapiro H."/>
            <person name="Aerts A."/>
            <person name="Otillar R.P."/>
            <person name="Terry A.Y."/>
            <person name="Boore J.L."/>
            <person name="Grigoriev I.V."/>
            <person name="Lindberg D.R."/>
            <person name="Seaver E.C."/>
            <person name="Weisblat D.A."/>
            <person name="Putnam N.H."/>
            <person name="Rokhsar D.S."/>
        </authorList>
    </citation>
    <scope>NUCLEOTIDE SEQUENCE</scope>
    <source>
        <strain evidence="1 3">I ESC-2004</strain>
    </source>
</reference>
<feature type="non-terminal residue" evidence="1">
    <location>
        <position position="145"/>
    </location>
</feature>
<sequence length="145" mass="17199">MQNNDEECFKWSVVRGLNPTDSKPERITKLLKEQAKTLNFNDIEFPIDLKGIDKFEKQNNIFINHKYYCNNNDPDNIVMPEKGASIQFKNYQREMKVPFVVYADFESILKPIHTCEPNPEESFTNIYQKHIPIGFCYYIKSDFME</sequence>
<reference evidence="3" key="1">
    <citation type="submission" date="2012-12" db="EMBL/GenBank/DDBJ databases">
        <authorList>
            <person name="Hellsten U."/>
            <person name="Grimwood J."/>
            <person name="Chapman J.A."/>
            <person name="Shapiro H."/>
            <person name="Aerts A."/>
            <person name="Otillar R.P."/>
            <person name="Terry A.Y."/>
            <person name="Boore J.L."/>
            <person name="Simakov O."/>
            <person name="Marletaz F."/>
            <person name="Cho S.-J."/>
            <person name="Edsinger-Gonzales E."/>
            <person name="Havlak P."/>
            <person name="Kuo D.-H."/>
            <person name="Larsson T."/>
            <person name="Lv J."/>
            <person name="Arendt D."/>
            <person name="Savage R."/>
            <person name="Osoegawa K."/>
            <person name="de Jong P."/>
            <person name="Lindberg D.R."/>
            <person name="Seaver E.C."/>
            <person name="Weisblat D.A."/>
            <person name="Putnam N.H."/>
            <person name="Grigoriev I.V."/>
            <person name="Rokhsar D.S."/>
        </authorList>
    </citation>
    <scope>NUCLEOTIDE SEQUENCE</scope>
    <source>
        <strain evidence="3">I ESC-2004</strain>
    </source>
</reference>
<dbReference type="EMBL" id="KB302056">
    <property type="protein sequence ID" value="ELU04848.1"/>
    <property type="molecule type" value="Genomic_DNA"/>
</dbReference>
<dbReference type="PANTHER" id="PTHR31511">
    <property type="entry name" value="PROTEIN CBG23764"/>
    <property type="match status" value="1"/>
</dbReference>
<proteinExistence type="predicted"/>
<reference evidence="2" key="3">
    <citation type="submission" date="2015-06" db="UniProtKB">
        <authorList>
            <consortium name="EnsemblMetazoa"/>
        </authorList>
    </citation>
    <scope>IDENTIFICATION</scope>
</reference>
<accession>R7UFG4</accession>
<evidence type="ECO:0000313" key="1">
    <source>
        <dbReference type="EMBL" id="ELU04848.1"/>
    </source>
</evidence>
<keyword evidence="3" id="KW-1185">Reference proteome</keyword>
<dbReference type="EnsemblMetazoa" id="CapteT92280">
    <property type="protein sequence ID" value="CapteP92280"/>
    <property type="gene ID" value="CapteG92280"/>
</dbReference>
<evidence type="ECO:0000313" key="3">
    <source>
        <dbReference type="Proteomes" id="UP000014760"/>
    </source>
</evidence>
<organism evidence="1">
    <name type="scientific">Capitella teleta</name>
    <name type="common">Polychaete worm</name>
    <dbReference type="NCBI Taxonomy" id="283909"/>
    <lineage>
        <taxon>Eukaryota</taxon>
        <taxon>Metazoa</taxon>
        <taxon>Spiralia</taxon>
        <taxon>Lophotrochozoa</taxon>
        <taxon>Annelida</taxon>
        <taxon>Polychaeta</taxon>
        <taxon>Sedentaria</taxon>
        <taxon>Scolecida</taxon>
        <taxon>Capitellidae</taxon>
        <taxon>Capitella</taxon>
    </lineage>
</organism>
<dbReference type="OrthoDB" id="6766522at2759"/>
<dbReference type="HOGENOM" id="CLU_133586_0_0_1"/>
<protein>
    <submittedName>
        <fullName evidence="1 2">Uncharacterized protein</fullName>
    </submittedName>
</protein>
<dbReference type="OMA" id="WEEYNSC"/>